<gene>
    <name evidence="1" type="primary">Nfu_g_1_022673</name>
</gene>
<feature type="non-terminal residue" evidence="1">
    <location>
        <position position="1"/>
    </location>
</feature>
<dbReference type="AlphaFoldDB" id="A0A1A8FJH8"/>
<evidence type="ECO:0000313" key="1">
    <source>
        <dbReference type="EMBL" id="SBQ58916.1"/>
    </source>
</evidence>
<feature type="non-terminal residue" evidence="1">
    <location>
        <position position="74"/>
    </location>
</feature>
<protein>
    <submittedName>
        <fullName evidence="1">Uncharacterized protein</fullName>
    </submittedName>
</protein>
<dbReference type="EMBL" id="HAEB01012389">
    <property type="protein sequence ID" value="SBQ58916.1"/>
    <property type="molecule type" value="Transcribed_RNA"/>
</dbReference>
<accession>A0A1A8FJH8</accession>
<reference evidence="1" key="1">
    <citation type="submission" date="2016-05" db="EMBL/GenBank/DDBJ databases">
        <authorList>
            <person name="Lavstsen T."/>
            <person name="Jespersen J.S."/>
        </authorList>
    </citation>
    <scope>NUCLEOTIDE SEQUENCE</scope>
    <source>
        <tissue evidence="1">Brain</tissue>
    </source>
</reference>
<reference evidence="1" key="2">
    <citation type="submission" date="2016-06" db="EMBL/GenBank/DDBJ databases">
        <title>The genome of a short-lived fish provides insights into sex chromosome evolution and the genetic control of aging.</title>
        <authorList>
            <person name="Reichwald K."/>
            <person name="Felder M."/>
            <person name="Petzold A."/>
            <person name="Koch P."/>
            <person name="Groth M."/>
            <person name="Platzer M."/>
        </authorList>
    </citation>
    <scope>NUCLEOTIDE SEQUENCE</scope>
    <source>
        <tissue evidence="1">Brain</tissue>
    </source>
</reference>
<name>A0A1A8FJH8_9TELE</name>
<proteinExistence type="predicted"/>
<organism evidence="1">
    <name type="scientific">Nothobranchius korthausae</name>
    <dbReference type="NCBI Taxonomy" id="1143690"/>
    <lineage>
        <taxon>Eukaryota</taxon>
        <taxon>Metazoa</taxon>
        <taxon>Chordata</taxon>
        <taxon>Craniata</taxon>
        <taxon>Vertebrata</taxon>
        <taxon>Euteleostomi</taxon>
        <taxon>Actinopterygii</taxon>
        <taxon>Neopterygii</taxon>
        <taxon>Teleostei</taxon>
        <taxon>Neoteleostei</taxon>
        <taxon>Acanthomorphata</taxon>
        <taxon>Ovalentaria</taxon>
        <taxon>Atherinomorphae</taxon>
        <taxon>Cyprinodontiformes</taxon>
        <taxon>Nothobranchiidae</taxon>
        <taxon>Nothobranchius</taxon>
    </lineage>
</organism>
<sequence>GHSSFSSFIHQNPLNYKEVTICHRSLQYLNFCHEFCLTAPQLRSVTAHTCCHGAQLPLSLCSKTLLNHPYQLNM</sequence>